<evidence type="ECO:0000313" key="7">
    <source>
        <dbReference type="EMBL" id="RHN79675.1"/>
    </source>
</evidence>
<dbReference type="Proteomes" id="UP000265566">
    <property type="component" value="Chromosome 1"/>
</dbReference>
<dbReference type="OrthoDB" id="5835829at2759"/>
<evidence type="ECO:0000256" key="1">
    <source>
        <dbReference type="ARBA" id="ARBA00009995"/>
    </source>
</evidence>
<organism evidence="6 9">
    <name type="scientific">Medicago truncatula</name>
    <name type="common">Barrel medic</name>
    <name type="synonym">Medicago tribuloides</name>
    <dbReference type="NCBI Taxonomy" id="3880"/>
    <lineage>
        <taxon>Eukaryota</taxon>
        <taxon>Viridiplantae</taxon>
        <taxon>Streptophyta</taxon>
        <taxon>Embryophyta</taxon>
        <taxon>Tracheophyta</taxon>
        <taxon>Spermatophyta</taxon>
        <taxon>Magnoliopsida</taxon>
        <taxon>eudicotyledons</taxon>
        <taxon>Gunneridae</taxon>
        <taxon>Pentapetalae</taxon>
        <taxon>rosids</taxon>
        <taxon>fabids</taxon>
        <taxon>Fabales</taxon>
        <taxon>Fabaceae</taxon>
        <taxon>Papilionoideae</taxon>
        <taxon>50 kb inversion clade</taxon>
        <taxon>NPAAA clade</taxon>
        <taxon>Hologalegina</taxon>
        <taxon>IRL clade</taxon>
        <taxon>Trifolieae</taxon>
        <taxon>Medicago</taxon>
    </lineage>
</organism>
<dbReference type="KEGG" id="mtr:25483914"/>
<accession>A0A072VVJ8</accession>
<dbReference type="PANTHER" id="PTHR48047">
    <property type="entry name" value="GLYCOSYLTRANSFERASE"/>
    <property type="match status" value="1"/>
</dbReference>
<keyword evidence="3 4" id="KW-0808">Transferase</keyword>
<dbReference type="EnsemblPlants" id="KEH42125">
    <property type="protein sequence ID" value="KEH42125"/>
    <property type="gene ID" value="MTR_1g062380"/>
</dbReference>
<evidence type="ECO:0000256" key="2">
    <source>
        <dbReference type="ARBA" id="ARBA00022676"/>
    </source>
</evidence>
<comment type="similarity">
    <text evidence="1 4">Belongs to the UDP-glycosyltransferase family.</text>
</comment>
<evidence type="ECO:0000313" key="8">
    <source>
        <dbReference type="EnsemblPlants" id="KEH42125"/>
    </source>
</evidence>
<dbReference type="EMBL" id="PSQE01000001">
    <property type="protein sequence ID" value="RHN79675.1"/>
    <property type="molecule type" value="Genomic_DNA"/>
</dbReference>
<reference evidence="6 9" key="2">
    <citation type="journal article" date="2014" name="BMC Genomics">
        <title>An improved genome release (version Mt4.0) for the model legume Medicago truncatula.</title>
        <authorList>
            <person name="Tang H."/>
            <person name="Krishnakumar V."/>
            <person name="Bidwell S."/>
            <person name="Rosen B."/>
            <person name="Chan A."/>
            <person name="Zhou S."/>
            <person name="Gentzbittel L."/>
            <person name="Childs K.L."/>
            <person name="Yandell M."/>
            <person name="Gundlach H."/>
            <person name="Mayer K.F."/>
            <person name="Schwartz D.C."/>
            <person name="Town C.D."/>
        </authorList>
    </citation>
    <scope>GENOME REANNOTATION</scope>
    <source>
        <strain evidence="6">A17</strain>
        <strain evidence="8 9">cv. Jemalong A17</strain>
    </source>
</reference>
<dbReference type="CDD" id="cd03784">
    <property type="entry name" value="GT1_Gtf-like"/>
    <property type="match status" value="1"/>
</dbReference>
<name>A0A072VVJ8_MEDTR</name>
<reference evidence="10" key="4">
    <citation type="journal article" date="2018" name="Nat. Plants">
        <title>Whole-genome landscape of Medicago truncatula symbiotic genes.</title>
        <authorList>
            <person name="Pecrix Y."/>
            <person name="Staton S.E."/>
            <person name="Sallet E."/>
            <person name="Lelandais-Briere C."/>
            <person name="Moreau S."/>
            <person name="Carrere S."/>
            <person name="Blein T."/>
            <person name="Jardinaud M.F."/>
            <person name="Latrasse D."/>
            <person name="Zouine M."/>
            <person name="Zahm M."/>
            <person name="Kreplak J."/>
            <person name="Mayjonade B."/>
            <person name="Satge C."/>
            <person name="Perez M."/>
            <person name="Cauet S."/>
            <person name="Marande W."/>
            <person name="Chantry-Darmon C."/>
            <person name="Lopez-Roques C."/>
            <person name="Bouchez O."/>
            <person name="Berard A."/>
            <person name="Debelle F."/>
            <person name="Munos S."/>
            <person name="Bendahmane A."/>
            <person name="Berges H."/>
            <person name="Niebel A."/>
            <person name="Buitink J."/>
            <person name="Frugier F."/>
            <person name="Benhamed M."/>
            <person name="Crespi M."/>
            <person name="Gouzy J."/>
            <person name="Gamas P."/>
        </authorList>
    </citation>
    <scope>NUCLEOTIDE SEQUENCE [LARGE SCALE GENOMIC DNA]</scope>
    <source>
        <strain evidence="10">cv. Jemalong A17</strain>
    </source>
</reference>
<dbReference type="FunFam" id="3.40.50.2000:FF:000071">
    <property type="entry name" value="Glycosyltransferase"/>
    <property type="match status" value="1"/>
</dbReference>
<dbReference type="AlphaFoldDB" id="A0A072VVJ8"/>
<evidence type="ECO:0000256" key="5">
    <source>
        <dbReference type="RuleBase" id="RU362057"/>
    </source>
</evidence>
<dbReference type="PANTHER" id="PTHR48047:SF19">
    <property type="entry name" value="GLYCOSYLTRANSFERASE"/>
    <property type="match status" value="1"/>
</dbReference>
<protein>
    <recommendedName>
        <fullName evidence="5">Glycosyltransferase</fullName>
        <ecNumber evidence="5">2.4.1.-</ecNumber>
    </recommendedName>
</protein>
<reference evidence="8" key="3">
    <citation type="submission" date="2015-04" db="UniProtKB">
        <authorList>
            <consortium name="EnsemblPlants"/>
        </authorList>
    </citation>
    <scope>IDENTIFICATION</scope>
    <source>
        <strain evidence="8">cv. Jemalong A17</strain>
    </source>
</reference>
<dbReference type="Pfam" id="PF00201">
    <property type="entry name" value="UDPGT"/>
    <property type="match status" value="1"/>
</dbReference>
<dbReference type="FunFam" id="3.40.50.2000:FF:000047">
    <property type="entry name" value="Glycosyltransferase"/>
    <property type="match status" value="1"/>
</dbReference>
<dbReference type="PROSITE" id="PS00375">
    <property type="entry name" value="UDPGT"/>
    <property type="match status" value="1"/>
</dbReference>
<dbReference type="Gene3D" id="3.40.50.2000">
    <property type="entry name" value="Glycogen Phosphorylase B"/>
    <property type="match status" value="2"/>
</dbReference>
<dbReference type="EC" id="2.4.1.-" evidence="5"/>
<reference evidence="7" key="5">
    <citation type="journal article" date="2018" name="Nat. Plants">
        <title>Whole-genome landscape of Medicago truncatula symbiotic genes.</title>
        <authorList>
            <person name="Pecrix Y."/>
            <person name="Gamas P."/>
            <person name="Carrere S."/>
        </authorList>
    </citation>
    <scope>NUCLEOTIDE SEQUENCE</scope>
    <source>
        <tissue evidence="7">Leaves</tissue>
    </source>
</reference>
<dbReference type="InterPro" id="IPR002213">
    <property type="entry name" value="UDP_glucos_trans"/>
</dbReference>
<dbReference type="SUPFAM" id="SSF53756">
    <property type="entry name" value="UDP-Glycosyltransferase/glycogen phosphorylase"/>
    <property type="match status" value="1"/>
</dbReference>
<sequence length="500" mass="56488">MTKEEAMSSTQLSNIHIVCIPFLAPGHILPMVDMAKLLARHNVKVTIITTPLNAIPFKTTINREIQLGSQIQLLEVKFPNVEAGIPQGCESIETLPSMDLRENFLIALDLLQQPIEEIIEKMEPFPTCMICDKHIPCLVETSIKFKVPRIIFDGMNCFTLLCNHNIHASMVCETLSDSDEFVVPGLPHRIEMRKSQLPMIFKPSSNQNLNVIRERIRACEKKAYGIVVNSFEELESGYVEEYQRVTGNKVWCVGPVSLTNKDDLEKAERGRKNSIDDANQYVKWLDSWPENSVIYACLGSLNRVTPKQLIEFGLGLEATNRPFIWVVRKAYMWGEVEKWLLEDGFEERVKGRGILVKGWVPQVLILSHKAIGAFLTHCGWNSTLEGICGGVPLVTYPMFADQFFNEKLVVQVIESGVRVGAEIAVNYGDEEEFGDGVQVTRDNVKEAIEKVMGDGEGKSERRERARKYADMAKKAIEKGGSSYINMLKLIEDIMHVKLNR</sequence>
<evidence type="ECO:0000313" key="10">
    <source>
        <dbReference type="Proteomes" id="UP000265566"/>
    </source>
</evidence>
<dbReference type="EMBL" id="CM001217">
    <property type="protein sequence ID" value="KEH42125.1"/>
    <property type="molecule type" value="Genomic_DNA"/>
</dbReference>
<keyword evidence="2 4" id="KW-0328">Glycosyltransferase</keyword>
<keyword evidence="9" id="KW-1185">Reference proteome</keyword>
<reference evidence="6 9" key="1">
    <citation type="journal article" date="2011" name="Nature">
        <title>The Medicago genome provides insight into the evolution of rhizobial symbioses.</title>
        <authorList>
            <person name="Young N.D."/>
            <person name="Debelle F."/>
            <person name="Oldroyd G.E."/>
            <person name="Geurts R."/>
            <person name="Cannon S.B."/>
            <person name="Udvardi M.K."/>
            <person name="Benedito V.A."/>
            <person name="Mayer K.F."/>
            <person name="Gouzy J."/>
            <person name="Schoof H."/>
            <person name="Van de Peer Y."/>
            <person name="Proost S."/>
            <person name="Cook D.R."/>
            <person name="Meyers B.C."/>
            <person name="Spannagl M."/>
            <person name="Cheung F."/>
            <person name="De Mita S."/>
            <person name="Krishnakumar V."/>
            <person name="Gundlach H."/>
            <person name="Zhou S."/>
            <person name="Mudge J."/>
            <person name="Bharti A.K."/>
            <person name="Murray J.D."/>
            <person name="Naoumkina M.A."/>
            <person name="Rosen B."/>
            <person name="Silverstein K.A."/>
            <person name="Tang H."/>
            <person name="Rombauts S."/>
            <person name="Zhao P.X."/>
            <person name="Zhou P."/>
            <person name="Barbe V."/>
            <person name="Bardou P."/>
            <person name="Bechner M."/>
            <person name="Bellec A."/>
            <person name="Berger A."/>
            <person name="Berges H."/>
            <person name="Bidwell S."/>
            <person name="Bisseling T."/>
            <person name="Choisne N."/>
            <person name="Couloux A."/>
            <person name="Denny R."/>
            <person name="Deshpande S."/>
            <person name="Dai X."/>
            <person name="Doyle J.J."/>
            <person name="Dudez A.M."/>
            <person name="Farmer A.D."/>
            <person name="Fouteau S."/>
            <person name="Franken C."/>
            <person name="Gibelin C."/>
            <person name="Gish J."/>
            <person name="Goldstein S."/>
            <person name="Gonzalez A.J."/>
            <person name="Green P.J."/>
            <person name="Hallab A."/>
            <person name="Hartog M."/>
            <person name="Hua A."/>
            <person name="Humphray S.J."/>
            <person name="Jeong D.H."/>
            <person name="Jing Y."/>
            <person name="Jocker A."/>
            <person name="Kenton S.M."/>
            <person name="Kim D.J."/>
            <person name="Klee K."/>
            <person name="Lai H."/>
            <person name="Lang C."/>
            <person name="Lin S."/>
            <person name="Macmil S.L."/>
            <person name="Magdelenat G."/>
            <person name="Matthews L."/>
            <person name="McCorrison J."/>
            <person name="Monaghan E.L."/>
            <person name="Mun J.H."/>
            <person name="Najar F.Z."/>
            <person name="Nicholson C."/>
            <person name="Noirot C."/>
            <person name="O'Bleness M."/>
            <person name="Paule C.R."/>
            <person name="Poulain J."/>
            <person name="Prion F."/>
            <person name="Qin B."/>
            <person name="Qu C."/>
            <person name="Retzel E.F."/>
            <person name="Riddle C."/>
            <person name="Sallet E."/>
            <person name="Samain S."/>
            <person name="Samson N."/>
            <person name="Sanders I."/>
            <person name="Saurat O."/>
            <person name="Scarpelli C."/>
            <person name="Schiex T."/>
            <person name="Segurens B."/>
            <person name="Severin A.J."/>
            <person name="Sherrier D.J."/>
            <person name="Shi R."/>
            <person name="Sims S."/>
            <person name="Singer S.R."/>
            <person name="Sinharoy S."/>
            <person name="Sterck L."/>
            <person name="Viollet A."/>
            <person name="Wang B.B."/>
            <person name="Wang K."/>
            <person name="Wang M."/>
            <person name="Wang X."/>
            <person name="Warfsmann J."/>
            <person name="Weissenbach J."/>
            <person name="White D.D."/>
            <person name="White J.D."/>
            <person name="Wiley G.B."/>
            <person name="Wincker P."/>
            <person name="Xing Y."/>
            <person name="Yang L."/>
            <person name="Yao Z."/>
            <person name="Ying F."/>
            <person name="Zhai J."/>
            <person name="Zhou L."/>
            <person name="Zuber A."/>
            <person name="Denarie J."/>
            <person name="Dixon R.A."/>
            <person name="May G.D."/>
            <person name="Schwartz D.C."/>
            <person name="Rogers J."/>
            <person name="Quetier F."/>
            <person name="Town C.D."/>
            <person name="Roe B.A."/>
        </authorList>
    </citation>
    <scope>NUCLEOTIDE SEQUENCE [LARGE SCALE GENOMIC DNA]</scope>
    <source>
        <strain evidence="6">A17</strain>
        <strain evidence="8 9">cv. Jemalong A17</strain>
    </source>
</reference>
<proteinExistence type="inferred from homology"/>
<evidence type="ECO:0000313" key="9">
    <source>
        <dbReference type="Proteomes" id="UP000002051"/>
    </source>
</evidence>
<evidence type="ECO:0000313" key="6">
    <source>
        <dbReference type="EMBL" id="KEH42125.1"/>
    </source>
</evidence>
<dbReference type="InterPro" id="IPR035595">
    <property type="entry name" value="UDP_glycos_trans_CS"/>
</dbReference>
<evidence type="ECO:0000256" key="3">
    <source>
        <dbReference type="ARBA" id="ARBA00022679"/>
    </source>
</evidence>
<dbReference type="Gramene" id="rna3497">
    <property type="protein sequence ID" value="RHN79675.1"/>
    <property type="gene ID" value="gene3497"/>
</dbReference>
<evidence type="ECO:0000256" key="4">
    <source>
        <dbReference type="RuleBase" id="RU003718"/>
    </source>
</evidence>
<gene>
    <name evidence="8" type="primary">25483914</name>
    <name evidence="6" type="ordered locus">MTR_1g062380</name>
    <name evidence="7" type="ORF">MtrunA17_Chr1g0179901</name>
</gene>
<dbReference type="Proteomes" id="UP000002051">
    <property type="component" value="Unassembled WGS sequence"/>
</dbReference>
<dbReference type="GO" id="GO:0035251">
    <property type="term" value="F:UDP-glucosyltransferase activity"/>
    <property type="evidence" value="ECO:0000318"/>
    <property type="project" value="GO_Central"/>
</dbReference>
<dbReference type="HOGENOM" id="CLU_001724_2_2_1"/>